<evidence type="ECO:0000313" key="8">
    <source>
        <dbReference type="EMBL" id="GJT03438.1"/>
    </source>
</evidence>
<protein>
    <submittedName>
        <fullName evidence="8">Reverse transcriptase domain-containing protein</fullName>
    </submittedName>
</protein>
<feature type="domain" description="Reverse transcriptase RNase H-like" evidence="7">
    <location>
        <begin position="191"/>
        <end position="238"/>
    </location>
</feature>
<keyword evidence="2" id="KW-0548">Nucleotidyltransferase</keyword>
<dbReference type="PANTHER" id="PTHR34072">
    <property type="entry name" value="ENZYMATIC POLYPROTEIN-RELATED"/>
    <property type="match status" value="1"/>
</dbReference>
<keyword evidence="6 8" id="KW-0695">RNA-directed DNA polymerase</keyword>
<evidence type="ECO:0000259" key="7">
    <source>
        <dbReference type="Pfam" id="PF17917"/>
    </source>
</evidence>
<proteinExistence type="predicted"/>
<dbReference type="Pfam" id="PF08284">
    <property type="entry name" value="RVP_2"/>
    <property type="match status" value="1"/>
</dbReference>
<sequence>MNSRNGDWNCGILTVKGPNEENLVERFIGGLPTTFRGNVIAANPPDIQMHTQKYYGQNGDQELTRLEQWKERGIVGFLPQLPTSIGYTYERVVYYKVWKLRIVPKLRNQKLCETNKKTRMETKNGKPDWSTFLLNNCYASMLFNSGVDRSFVSTTFSALLDVTPTSLDTSYAVELADGRISETNIILREEGNFVVYCDASHKGLGAVLMQREKVIAYASRQLKVHEKNYTTHDLELGA</sequence>
<dbReference type="GO" id="GO:0003964">
    <property type="term" value="F:RNA-directed DNA polymerase activity"/>
    <property type="evidence" value="ECO:0007669"/>
    <property type="project" value="UniProtKB-KW"/>
</dbReference>
<dbReference type="InterPro" id="IPR041373">
    <property type="entry name" value="RT_RNaseH"/>
</dbReference>
<evidence type="ECO:0000256" key="4">
    <source>
        <dbReference type="ARBA" id="ARBA00022759"/>
    </source>
</evidence>
<keyword evidence="9" id="KW-1185">Reference proteome</keyword>
<keyword evidence="4" id="KW-0255">Endonuclease</keyword>
<dbReference type="Proteomes" id="UP001151760">
    <property type="component" value="Unassembled WGS sequence"/>
</dbReference>
<dbReference type="Pfam" id="PF17917">
    <property type="entry name" value="RT_RNaseH"/>
    <property type="match status" value="1"/>
</dbReference>
<evidence type="ECO:0000256" key="3">
    <source>
        <dbReference type="ARBA" id="ARBA00022722"/>
    </source>
</evidence>
<evidence type="ECO:0000313" key="9">
    <source>
        <dbReference type="Proteomes" id="UP001151760"/>
    </source>
</evidence>
<dbReference type="SUPFAM" id="SSF56672">
    <property type="entry name" value="DNA/RNA polymerases"/>
    <property type="match status" value="1"/>
</dbReference>
<keyword evidence="3" id="KW-0540">Nuclease</keyword>
<accession>A0ABQ5AQJ3</accession>
<evidence type="ECO:0000256" key="2">
    <source>
        <dbReference type="ARBA" id="ARBA00022695"/>
    </source>
</evidence>
<gene>
    <name evidence="8" type="ORF">Tco_0824607</name>
</gene>
<dbReference type="PANTHER" id="PTHR34072:SF52">
    <property type="entry name" value="RIBONUCLEASE H"/>
    <property type="match status" value="1"/>
</dbReference>
<dbReference type="InterPro" id="IPR043502">
    <property type="entry name" value="DNA/RNA_pol_sf"/>
</dbReference>
<reference evidence="8" key="1">
    <citation type="journal article" date="2022" name="Int. J. Mol. Sci.">
        <title>Draft Genome of Tanacetum Coccineum: Genomic Comparison of Closely Related Tanacetum-Family Plants.</title>
        <authorList>
            <person name="Yamashiro T."/>
            <person name="Shiraishi A."/>
            <person name="Nakayama K."/>
            <person name="Satake H."/>
        </authorList>
    </citation>
    <scope>NUCLEOTIDE SEQUENCE</scope>
</reference>
<reference evidence="8" key="2">
    <citation type="submission" date="2022-01" db="EMBL/GenBank/DDBJ databases">
        <authorList>
            <person name="Yamashiro T."/>
            <person name="Shiraishi A."/>
            <person name="Satake H."/>
            <person name="Nakayama K."/>
        </authorList>
    </citation>
    <scope>NUCLEOTIDE SEQUENCE</scope>
</reference>
<evidence type="ECO:0000256" key="1">
    <source>
        <dbReference type="ARBA" id="ARBA00022679"/>
    </source>
</evidence>
<name>A0ABQ5AQJ3_9ASTR</name>
<keyword evidence="1" id="KW-0808">Transferase</keyword>
<evidence type="ECO:0000256" key="5">
    <source>
        <dbReference type="ARBA" id="ARBA00022801"/>
    </source>
</evidence>
<comment type="caution">
    <text evidence="8">The sequence shown here is derived from an EMBL/GenBank/DDBJ whole genome shotgun (WGS) entry which is preliminary data.</text>
</comment>
<dbReference type="EMBL" id="BQNB010012428">
    <property type="protein sequence ID" value="GJT03438.1"/>
    <property type="molecule type" value="Genomic_DNA"/>
</dbReference>
<keyword evidence="5" id="KW-0378">Hydrolase</keyword>
<organism evidence="8 9">
    <name type="scientific">Tanacetum coccineum</name>
    <dbReference type="NCBI Taxonomy" id="301880"/>
    <lineage>
        <taxon>Eukaryota</taxon>
        <taxon>Viridiplantae</taxon>
        <taxon>Streptophyta</taxon>
        <taxon>Embryophyta</taxon>
        <taxon>Tracheophyta</taxon>
        <taxon>Spermatophyta</taxon>
        <taxon>Magnoliopsida</taxon>
        <taxon>eudicotyledons</taxon>
        <taxon>Gunneridae</taxon>
        <taxon>Pentapetalae</taxon>
        <taxon>asterids</taxon>
        <taxon>campanulids</taxon>
        <taxon>Asterales</taxon>
        <taxon>Asteraceae</taxon>
        <taxon>Asteroideae</taxon>
        <taxon>Anthemideae</taxon>
        <taxon>Anthemidinae</taxon>
        <taxon>Tanacetum</taxon>
    </lineage>
</organism>
<evidence type="ECO:0000256" key="6">
    <source>
        <dbReference type="ARBA" id="ARBA00022918"/>
    </source>
</evidence>